<keyword evidence="1" id="KW-1133">Transmembrane helix</keyword>
<keyword evidence="3" id="KW-1185">Reference proteome</keyword>
<dbReference type="InterPro" id="IPR051200">
    <property type="entry name" value="Host-pathogen_enzymatic-act"/>
</dbReference>
<dbReference type="Gene3D" id="2.130.10.10">
    <property type="entry name" value="YVTN repeat-like/Quinoprotein amine dehydrogenase"/>
    <property type="match status" value="2"/>
</dbReference>
<name>A0A2A3YJM2_9MICO</name>
<dbReference type="PANTHER" id="PTHR47197">
    <property type="entry name" value="PROTEIN NIRF"/>
    <property type="match status" value="1"/>
</dbReference>
<dbReference type="AlphaFoldDB" id="A0A2A3YJM2"/>
<proteinExistence type="predicted"/>
<dbReference type="PANTHER" id="PTHR47197:SF3">
    <property type="entry name" value="DIHYDRO-HEME D1 DEHYDROGENASE"/>
    <property type="match status" value="1"/>
</dbReference>
<dbReference type="Proteomes" id="UP000218598">
    <property type="component" value="Unassembled WGS sequence"/>
</dbReference>
<evidence type="ECO:0000256" key="1">
    <source>
        <dbReference type="SAM" id="Phobius"/>
    </source>
</evidence>
<keyword evidence="1" id="KW-0472">Membrane</keyword>
<accession>A0A2A3YJM2</accession>
<reference evidence="2 3" key="1">
    <citation type="journal article" date="2017" name="Elife">
        <title>Extensive horizontal gene transfer in cheese-associated bacteria.</title>
        <authorList>
            <person name="Bonham K.S."/>
            <person name="Wolfe B.E."/>
            <person name="Dutton R.J."/>
        </authorList>
    </citation>
    <scope>NUCLEOTIDE SEQUENCE [LARGE SCALE GENOMIC DNA]</scope>
    <source>
        <strain evidence="2 3">341_9</strain>
    </source>
</reference>
<dbReference type="SUPFAM" id="SSF51004">
    <property type="entry name" value="C-terminal (heme d1) domain of cytochrome cd1-nitrite reductase"/>
    <property type="match status" value="1"/>
</dbReference>
<dbReference type="Pfam" id="PF10282">
    <property type="entry name" value="Lactonase"/>
    <property type="match status" value="1"/>
</dbReference>
<protein>
    <recommendedName>
        <fullName evidence="4">YncE family protein</fullName>
    </recommendedName>
</protein>
<gene>
    <name evidence="2" type="ORF">CIK66_04560</name>
</gene>
<feature type="transmembrane region" description="Helical" evidence="1">
    <location>
        <begin position="21"/>
        <end position="46"/>
    </location>
</feature>
<dbReference type="OrthoDB" id="9772811at2"/>
<evidence type="ECO:0000313" key="2">
    <source>
        <dbReference type="EMBL" id="PCC39942.1"/>
    </source>
</evidence>
<dbReference type="InterPro" id="IPR011964">
    <property type="entry name" value="YVTN_b-propeller_repeat"/>
</dbReference>
<evidence type="ECO:0000313" key="3">
    <source>
        <dbReference type="Proteomes" id="UP000218598"/>
    </source>
</evidence>
<dbReference type="InterPro" id="IPR015943">
    <property type="entry name" value="WD40/YVTN_repeat-like_dom_sf"/>
</dbReference>
<dbReference type="InterPro" id="IPR011048">
    <property type="entry name" value="Haem_d1_sf"/>
</dbReference>
<dbReference type="EMBL" id="NRGR01000008">
    <property type="protein sequence ID" value="PCC39942.1"/>
    <property type="molecule type" value="Genomic_DNA"/>
</dbReference>
<keyword evidence="1" id="KW-0812">Transmembrane</keyword>
<sequence length="408" mass="43481">MGVQARHLRKSLRPGRPHEQFMVAMAIMALIMSTGMVAGLLTHLFAPTSGIAAPEGAAQPVAPPGEPSNTTRLDDRARITGDITPKSVVAGPGGTVIANNMMYSHSSTLYDASSLERTATVSDEIDLADYGIEERAGATHGAPVEAVFSPDGAHAYVSQYSLTGPGSGAPATDDCAAGDEIGTSAVFRLDLASAQWDQVIEVGRVPKFISLSPDGSTALVSNWCDSSVSVVDLAAGEEVRQIPVDAAPRGSVVLPDNRTAYVTAMFADELYKVDLHTGESELVLETGRKPRHLVLSPDASRMYLTESGSDRLLELDTATGRVLREAETGREPRSMTISPDGLALYVVNYYANTVSKFDTTTMEEIQTVEVGQNPIGITYEPTQRRVWVANYAGSIDVFDDTAVPEEMT</sequence>
<dbReference type="NCBIfam" id="TIGR02276">
    <property type="entry name" value="beta_rpt_yvtn"/>
    <property type="match status" value="1"/>
</dbReference>
<dbReference type="InterPro" id="IPR019405">
    <property type="entry name" value="Lactonase_7-beta_prop"/>
</dbReference>
<evidence type="ECO:0008006" key="4">
    <source>
        <dbReference type="Google" id="ProtNLM"/>
    </source>
</evidence>
<comment type="caution">
    <text evidence="2">The sequence shown here is derived from an EMBL/GenBank/DDBJ whole genome shotgun (WGS) entry which is preliminary data.</text>
</comment>
<organism evidence="2 3">
    <name type="scientific">Brachybacterium alimentarium</name>
    <dbReference type="NCBI Taxonomy" id="47845"/>
    <lineage>
        <taxon>Bacteria</taxon>
        <taxon>Bacillati</taxon>
        <taxon>Actinomycetota</taxon>
        <taxon>Actinomycetes</taxon>
        <taxon>Micrococcales</taxon>
        <taxon>Dermabacteraceae</taxon>
        <taxon>Brachybacterium</taxon>
    </lineage>
</organism>